<dbReference type="InterPro" id="IPR033903">
    <property type="entry name" value="PNPLA2"/>
</dbReference>
<dbReference type="InterPro" id="IPR057954">
    <property type="entry name" value="SET_TTL12"/>
</dbReference>
<feature type="short sequence motif" description="GXGXXG" evidence="4">
    <location>
        <begin position="14"/>
        <end position="19"/>
    </location>
</feature>
<dbReference type="FunFam" id="3.40.1090.10:FF:000003">
    <property type="entry name" value="Patatin-like phospholipase domain-containing protein 2"/>
    <property type="match status" value="1"/>
</dbReference>
<dbReference type="AlphaFoldDB" id="A0A662YSM1"/>
<dbReference type="InterPro" id="IPR002641">
    <property type="entry name" value="PNPLA_dom"/>
</dbReference>
<dbReference type="InterPro" id="IPR016035">
    <property type="entry name" value="Acyl_Trfase/lysoPLipase"/>
</dbReference>
<dbReference type="Pfam" id="PF01734">
    <property type="entry name" value="Patatin"/>
    <property type="match status" value="1"/>
</dbReference>
<evidence type="ECO:0000256" key="5">
    <source>
        <dbReference type="SAM" id="MobiDB-lite"/>
    </source>
</evidence>
<keyword evidence="8" id="KW-1185">Reference proteome</keyword>
<feature type="active site" description="Nucleophile" evidence="4">
    <location>
        <position position="47"/>
    </location>
</feature>
<reference evidence="7 8" key="1">
    <citation type="submission" date="2019-01" db="EMBL/GenBank/DDBJ databases">
        <title>Draft Genome and Complete Hox-Cluster Characterization of the Sterlet Sturgeon (Acipenser ruthenus).</title>
        <authorList>
            <person name="Wei Q."/>
        </authorList>
    </citation>
    <scope>NUCLEOTIDE SEQUENCE [LARGE SCALE GENOMIC DNA]</scope>
    <source>
        <strain evidence="7">WHYD16114868_AA</strain>
        <tissue evidence="7">Blood</tissue>
    </source>
</reference>
<dbReference type="GO" id="GO:0005737">
    <property type="term" value="C:cytoplasm"/>
    <property type="evidence" value="ECO:0007669"/>
    <property type="project" value="TreeGrafter"/>
</dbReference>
<dbReference type="Pfam" id="PF25556">
    <property type="entry name" value="SET_TTL"/>
    <property type="match status" value="1"/>
</dbReference>
<keyword evidence="4" id="KW-0442">Lipid degradation</keyword>
<evidence type="ECO:0000256" key="2">
    <source>
        <dbReference type="ARBA" id="ARBA00022801"/>
    </source>
</evidence>
<feature type="short sequence motif" description="GXSXG" evidence="4">
    <location>
        <begin position="45"/>
        <end position="49"/>
    </location>
</feature>
<dbReference type="PROSITE" id="PS51221">
    <property type="entry name" value="TTL"/>
    <property type="match status" value="1"/>
</dbReference>
<feature type="short sequence motif" description="DGA/G" evidence="4">
    <location>
        <begin position="166"/>
        <end position="168"/>
    </location>
</feature>
<dbReference type="PROSITE" id="PS51635">
    <property type="entry name" value="PNPLA"/>
    <property type="match status" value="1"/>
</dbReference>
<dbReference type="Proteomes" id="UP000289886">
    <property type="component" value="Unassembled WGS sequence"/>
</dbReference>
<dbReference type="InterPro" id="IPR004344">
    <property type="entry name" value="TTL/TTLL_fam"/>
</dbReference>
<name>A0A662YSM1_ACIRT</name>
<evidence type="ECO:0000256" key="4">
    <source>
        <dbReference type="PROSITE-ProRule" id="PRU01161"/>
    </source>
</evidence>
<dbReference type="PANTHER" id="PTHR46088:SF1">
    <property type="entry name" value="TUBULIN--TYROSINE LIGASE-LIKE PROTEIN 12"/>
    <property type="match status" value="1"/>
</dbReference>
<dbReference type="SUPFAM" id="SSF82199">
    <property type="entry name" value="SET domain"/>
    <property type="match status" value="1"/>
</dbReference>
<dbReference type="EMBL" id="SCEB01000453">
    <property type="protein sequence ID" value="RXM99145.1"/>
    <property type="molecule type" value="Genomic_DNA"/>
</dbReference>
<evidence type="ECO:0000256" key="3">
    <source>
        <dbReference type="ARBA" id="ARBA00023098"/>
    </source>
</evidence>
<dbReference type="InterPro" id="IPR027749">
    <property type="entry name" value="TTLL12"/>
</dbReference>
<feature type="domain" description="PNPLA" evidence="6">
    <location>
        <begin position="10"/>
        <end position="179"/>
    </location>
</feature>
<dbReference type="CDD" id="cd07220">
    <property type="entry name" value="Pat_PNPLA2"/>
    <property type="match status" value="1"/>
</dbReference>
<keyword evidence="2 4" id="KW-0378">Hydrolase</keyword>
<comment type="caution">
    <text evidence="7">The sequence shown here is derived from an EMBL/GenBank/DDBJ whole genome shotgun (WGS) entry which is preliminary data.</text>
</comment>
<dbReference type="GO" id="GO:0010898">
    <property type="term" value="P:positive regulation of triglyceride catabolic process"/>
    <property type="evidence" value="ECO:0007669"/>
    <property type="project" value="InterPro"/>
</dbReference>
<dbReference type="SUPFAM" id="SSF52151">
    <property type="entry name" value="FabD/lysophospholipase-like"/>
    <property type="match status" value="1"/>
</dbReference>
<dbReference type="Gene3D" id="3.40.1090.10">
    <property type="entry name" value="Cytosolic phospholipase A2 catalytic domain"/>
    <property type="match status" value="2"/>
</dbReference>
<evidence type="ECO:0000259" key="6">
    <source>
        <dbReference type="PROSITE" id="PS51635"/>
    </source>
</evidence>
<protein>
    <recommendedName>
        <fullName evidence="1">triacylglycerol lipase</fullName>
        <ecNumber evidence="1">3.1.1.3</ecNumber>
    </recommendedName>
</protein>
<dbReference type="Gene3D" id="3.30.470.20">
    <property type="entry name" value="ATP-grasp fold, B domain"/>
    <property type="match status" value="1"/>
</dbReference>
<dbReference type="InterPro" id="IPR046341">
    <property type="entry name" value="SET_dom_sf"/>
</dbReference>
<dbReference type="PANTHER" id="PTHR46088">
    <property type="entry name" value="TUBULIN--TYROSINE LIGASE-LIKE PROTEIN 12"/>
    <property type="match status" value="1"/>
</dbReference>
<evidence type="ECO:0000313" key="7">
    <source>
        <dbReference type="EMBL" id="RXM99145.1"/>
    </source>
</evidence>
<dbReference type="Pfam" id="PF03133">
    <property type="entry name" value="TTL"/>
    <property type="match status" value="1"/>
</dbReference>
<keyword evidence="7" id="KW-0436">Ligase</keyword>
<evidence type="ECO:0000256" key="1">
    <source>
        <dbReference type="ARBA" id="ARBA00013279"/>
    </source>
</evidence>
<organism evidence="7 8">
    <name type="scientific">Acipenser ruthenus</name>
    <name type="common">Sterlet sturgeon</name>
    <dbReference type="NCBI Taxonomy" id="7906"/>
    <lineage>
        <taxon>Eukaryota</taxon>
        <taxon>Metazoa</taxon>
        <taxon>Chordata</taxon>
        <taxon>Craniata</taxon>
        <taxon>Vertebrata</taxon>
        <taxon>Euteleostomi</taxon>
        <taxon>Actinopterygii</taxon>
        <taxon>Chondrostei</taxon>
        <taxon>Acipenseriformes</taxon>
        <taxon>Acipenseridae</taxon>
        <taxon>Acipenser</taxon>
    </lineage>
</organism>
<sequence>MFELEGGWNVSFAGCGFLGVYHVGVASCFQEKAPYLIRDAKRIYGASAGALTAAALVCGACLAQCCADVMDVAKEARKRNLGPLHPTFNLVKILRNGLNNNLPENAHELATGRLCISLTRVSDGENVLVSEFSSKEELIQALICSSFVPIYCGIIPPSFRGVRYVDGGISNNLPQYELKNTITISPFSGESDICPRDNSTNFHELRVANTSIQFSLNNFYRLTRALFPPEPKILAEMCQQGYNDALRFLKENNLFRLHAPVVSLAEVKLPVPTCSVGERNSQGKLVSTVPTQEETTKKRLLRVFSFLRKQHWSLDEQFIENLPPALRKAVFDACKEKSGLYAQVSNMLPIRVASYMLLPYTLPVESAYSVALRLVEWIPDVPDDVRWFQEQLRHIAGSVYQQAVQRMGKQQSRSSRVPPVYWKSLYYKLVNEVFDAGQFFGIMQVEEAEEEEEDDSGDVEETQQEERKKRNPGTEPICKVIVTNEDGLQAADPNSIFLIDHAWTYRVQSARQQLQEIPGLLHRMANLIGIEFHGEFPDEDVVDQVMVEMWKYNQTYQLSQGTAEEKVPVWYIMDEFGSRIQHSNEPTCCTAPFFYSTEEVAYTILWPLRDLENGEEVTRDYTYGETNPLIRKCRLLPWFPADMRDISSNTPEPSDAYYQTISQENKEQLPIPIETQVYPKDKIFKVFTEMKQVLNNLNHPRFEFTWNEEEADILFMFTHIREYRKLSKERPHVLVNQFPCETMVTVKDCLASVARRLGGVEGAKWLPHTFNLQTELPQFVSYYQQRQERGEDNHWICKPWNLARTLDTHITNDLTYIIRQRESTPKVVCKYIENSVLFHREEVGMVKFDIRYIVLLRSVKPLQLYAYNVFWLRFANRPFSLDHFDDYQKHFTVMNYAEGVQLKQVHYDEFIPLFEKQYPDYPWKDVQEKVFKSFAELFQVASSRPAPFGICDYPSSRAVYAVDLMLKWDTDNEGQRFMQPQILEVNFGPDCARACKYHPSFYEDVFSTLFLDETDNCPVTRIA</sequence>
<dbReference type="GO" id="GO:0004806">
    <property type="term" value="F:triacylglycerol lipase activity"/>
    <property type="evidence" value="ECO:0007669"/>
    <property type="project" value="UniProtKB-EC"/>
</dbReference>
<dbReference type="GO" id="GO:0016042">
    <property type="term" value="P:lipid catabolic process"/>
    <property type="evidence" value="ECO:0007669"/>
    <property type="project" value="UniProtKB-UniRule"/>
</dbReference>
<dbReference type="GO" id="GO:0016874">
    <property type="term" value="F:ligase activity"/>
    <property type="evidence" value="ECO:0007669"/>
    <property type="project" value="UniProtKB-KW"/>
</dbReference>
<evidence type="ECO:0000313" key="8">
    <source>
        <dbReference type="Proteomes" id="UP000289886"/>
    </source>
</evidence>
<feature type="active site" description="Proton acceptor" evidence="4">
    <location>
        <position position="166"/>
    </location>
</feature>
<dbReference type="EC" id="3.1.1.3" evidence="1"/>
<feature type="compositionally biased region" description="Acidic residues" evidence="5">
    <location>
        <begin position="447"/>
        <end position="463"/>
    </location>
</feature>
<gene>
    <name evidence="7" type="ORF">EOD39_12046</name>
</gene>
<proteinExistence type="predicted"/>
<accession>A0A662YSM1</accession>
<feature type="region of interest" description="Disordered" evidence="5">
    <location>
        <begin position="447"/>
        <end position="472"/>
    </location>
</feature>
<keyword evidence="3 4" id="KW-0443">Lipid metabolism</keyword>